<dbReference type="InterPro" id="IPR011766">
    <property type="entry name" value="TPP_enzyme_TPP-bd"/>
</dbReference>
<dbReference type="CDD" id="cd07035">
    <property type="entry name" value="TPP_PYR_POX_like"/>
    <property type="match status" value="1"/>
</dbReference>
<dbReference type="GO" id="GO:0030976">
    <property type="term" value="F:thiamine pyrophosphate binding"/>
    <property type="evidence" value="ECO:0007669"/>
    <property type="project" value="InterPro"/>
</dbReference>
<dbReference type="CDD" id="cd02003">
    <property type="entry name" value="TPP_IolD"/>
    <property type="match status" value="1"/>
</dbReference>
<evidence type="ECO:0000256" key="3">
    <source>
        <dbReference type="RuleBase" id="RU362132"/>
    </source>
</evidence>
<dbReference type="InterPro" id="IPR000399">
    <property type="entry name" value="TPP-bd_CS"/>
</dbReference>
<evidence type="ECO:0000313" key="7">
    <source>
        <dbReference type="EMBL" id="RFS84858.1"/>
    </source>
</evidence>
<accession>A0A372GHK5</accession>
<dbReference type="GO" id="GO:0019310">
    <property type="term" value="P:inositol catabolic process"/>
    <property type="evidence" value="ECO:0007669"/>
    <property type="project" value="InterPro"/>
</dbReference>
<dbReference type="NCBIfam" id="TIGR04377">
    <property type="entry name" value="myo_inos_iolD"/>
    <property type="match status" value="1"/>
</dbReference>
<dbReference type="GO" id="GO:0000287">
    <property type="term" value="F:magnesium ion binding"/>
    <property type="evidence" value="ECO:0007669"/>
    <property type="project" value="InterPro"/>
</dbReference>
<dbReference type="Gene3D" id="3.40.50.970">
    <property type="match status" value="2"/>
</dbReference>
<comment type="similarity">
    <text evidence="1 3">Belongs to the TPP enzyme family.</text>
</comment>
<feature type="domain" description="Thiamine pyrophosphate enzyme N-terminal TPP-binding" evidence="6">
    <location>
        <begin position="31"/>
        <end position="128"/>
    </location>
</feature>
<evidence type="ECO:0000259" key="6">
    <source>
        <dbReference type="Pfam" id="PF02776"/>
    </source>
</evidence>
<dbReference type="PROSITE" id="PS00187">
    <property type="entry name" value="TPP_ENZYMES"/>
    <property type="match status" value="1"/>
</dbReference>
<keyword evidence="7" id="KW-0378">Hydrolase</keyword>
<dbReference type="GO" id="GO:0009099">
    <property type="term" value="P:L-valine biosynthetic process"/>
    <property type="evidence" value="ECO:0007669"/>
    <property type="project" value="TreeGrafter"/>
</dbReference>
<dbReference type="GO" id="GO:0050660">
    <property type="term" value="F:flavin adenine dinucleotide binding"/>
    <property type="evidence" value="ECO:0007669"/>
    <property type="project" value="TreeGrafter"/>
</dbReference>
<dbReference type="Proteomes" id="UP000262882">
    <property type="component" value="Unassembled WGS sequence"/>
</dbReference>
<dbReference type="InterPro" id="IPR030817">
    <property type="entry name" value="Myo_inos_IolD"/>
</dbReference>
<evidence type="ECO:0000256" key="1">
    <source>
        <dbReference type="ARBA" id="ARBA00007812"/>
    </source>
</evidence>
<dbReference type="EMBL" id="QVNQ01000004">
    <property type="protein sequence ID" value="RFS84858.1"/>
    <property type="molecule type" value="Genomic_DNA"/>
</dbReference>
<dbReference type="InterPro" id="IPR045229">
    <property type="entry name" value="TPP_enz"/>
</dbReference>
<comment type="caution">
    <text evidence="7">The sequence shown here is derived from an EMBL/GenBank/DDBJ whole genome shotgun (WGS) entry which is preliminary data.</text>
</comment>
<keyword evidence="2 3" id="KW-0786">Thiamine pyrophosphate</keyword>
<dbReference type="InterPro" id="IPR012000">
    <property type="entry name" value="Thiamin_PyroP_enz_cen_dom"/>
</dbReference>
<dbReference type="GO" id="GO:0005948">
    <property type="term" value="C:acetolactate synthase complex"/>
    <property type="evidence" value="ECO:0007669"/>
    <property type="project" value="TreeGrafter"/>
</dbReference>
<proteinExistence type="inferred from homology"/>
<reference evidence="7 8" key="1">
    <citation type="submission" date="2018-08" db="EMBL/GenBank/DDBJ databases">
        <title>Actinomadura spongicola sp. nov., isolated from marine sponge Leucetta chagosensis.</title>
        <authorList>
            <person name="Li L."/>
            <person name="Lin H.W."/>
        </authorList>
    </citation>
    <scope>NUCLEOTIDE SEQUENCE [LARGE SCALE GENOMIC DNA]</scope>
    <source>
        <strain evidence="7 8">LHW52907</strain>
    </source>
</reference>
<dbReference type="Pfam" id="PF02775">
    <property type="entry name" value="TPP_enzyme_C"/>
    <property type="match status" value="1"/>
</dbReference>
<feature type="domain" description="Thiamine pyrophosphate enzyme TPP-binding" evidence="5">
    <location>
        <begin position="411"/>
        <end position="568"/>
    </location>
</feature>
<dbReference type="SUPFAM" id="SSF52467">
    <property type="entry name" value="DHS-like NAD/FAD-binding domain"/>
    <property type="match status" value="1"/>
</dbReference>
<gene>
    <name evidence="7" type="primary">iolD</name>
    <name evidence="7" type="ORF">D0T12_15190</name>
</gene>
<dbReference type="InterPro" id="IPR012001">
    <property type="entry name" value="Thiamin_PyroP_enz_TPP-bd_dom"/>
</dbReference>
<dbReference type="EC" id="3.7.1.22" evidence="7"/>
<dbReference type="RefSeq" id="WP_117400197.1">
    <property type="nucleotide sequence ID" value="NZ_QVNQ01000004.1"/>
</dbReference>
<dbReference type="PANTHER" id="PTHR18968">
    <property type="entry name" value="THIAMINE PYROPHOSPHATE ENZYMES"/>
    <property type="match status" value="1"/>
</dbReference>
<name>A0A372GHK5_9ACTN</name>
<evidence type="ECO:0000313" key="8">
    <source>
        <dbReference type="Proteomes" id="UP000262882"/>
    </source>
</evidence>
<protein>
    <submittedName>
        <fullName evidence="7">3D-(3,5/4)-trihydroxycyclohexane-1,2-dione acylhydrolase (Decyclizing)</fullName>
        <ecNumber evidence="7">3.7.1.22</ecNumber>
    </submittedName>
</protein>
<feature type="domain" description="Thiamine pyrophosphate enzyme central" evidence="4">
    <location>
        <begin position="215"/>
        <end position="347"/>
    </location>
</feature>
<dbReference type="GO" id="GO:0003984">
    <property type="term" value="F:acetolactate synthase activity"/>
    <property type="evidence" value="ECO:0007669"/>
    <property type="project" value="TreeGrafter"/>
</dbReference>
<dbReference type="InterPro" id="IPR029035">
    <property type="entry name" value="DHS-like_NAD/FAD-binding_dom"/>
</dbReference>
<dbReference type="PANTHER" id="PTHR18968:SF9">
    <property type="entry name" value="3D-(3,5_4)-TRIHYDROXYCYCLOHEXANE-1,2-DIONE HYDROLASE"/>
    <property type="match status" value="1"/>
</dbReference>
<dbReference type="Pfam" id="PF02776">
    <property type="entry name" value="TPP_enzyme_N"/>
    <property type="match status" value="1"/>
</dbReference>
<keyword evidence="8" id="KW-1185">Reference proteome</keyword>
<dbReference type="OrthoDB" id="4959782at2"/>
<organism evidence="7 8">
    <name type="scientific">Actinomadura spongiicola</name>
    <dbReference type="NCBI Taxonomy" id="2303421"/>
    <lineage>
        <taxon>Bacteria</taxon>
        <taxon>Bacillati</taxon>
        <taxon>Actinomycetota</taxon>
        <taxon>Actinomycetes</taxon>
        <taxon>Streptosporangiales</taxon>
        <taxon>Thermomonosporaceae</taxon>
        <taxon>Actinomadura</taxon>
    </lineage>
</organism>
<dbReference type="GO" id="GO:0102481">
    <property type="term" value="F:3D-(3,5/4)-trihydroxycyclohexane-1,2-dione hydrolase activity"/>
    <property type="evidence" value="ECO:0007669"/>
    <property type="project" value="UniProtKB-EC"/>
</dbReference>
<dbReference type="Pfam" id="PF00205">
    <property type="entry name" value="TPP_enzyme_M"/>
    <property type="match status" value="1"/>
</dbReference>
<dbReference type="Gene3D" id="3.40.50.1220">
    <property type="entry name" value="TPP-binding domain"/>
    <property type="match status" value="1"/>
</dbReference>
<evidence type="ECO:0000259" key="4">
    <source>
        <dbReference type="Pfam" id="PF00205"/>
    </source>
</evidence>
<dbReference type="GO" id="GO:0009097">
    <property type="term" value="P:isoleucine biosynthetic process"/>
    <property type="evidence" value="ECO:0007669"/>
    <property type="project" value="TreeGrafter"/>
</dbReference>
<dbReference type="AlphaFoldDB" id="A0A372GHK5"/>
<dbReference type="SUPFAM" id="SSF52518">
    <property type="entry name" value="Thiamin diphosphate-binding fold (THDP-binding)"/>
    <property type="match status" value="2"/>
</dbReference>
<evidence type="ECO:0000259" key="5">
    <source>
        <dbReference type="Pfam" id="PF02775"/>
    </source>
</evidence>
<sequence length="614" mass="65412">MRLTVGQAVVRFLAAQHSERDGHERRFFAGCFGIFGHGNVAGIGQALLEDDDVPYYMARNEQAMVHTAAGYARMNDRTATFACTSSIGPGATNMVTGAALATINRLPVLLLPGDIFATRVANPVLQELEDARSYDVSVNDCFKPVSKYWDRINRPEQLPDALLAAMRVLTDPAETGAVTLALPQDVQAEAYDWPEELFARRVWRIPRPVPEPAALEEASAVLLAARRPLIVAGGGVIYSGATDALRAFAERTGIPVAETQAGKGALPWDHECAVGAVGATGTTAANALARRADVVVGVGTRYSDFTTASRSLFADPDVRFVNINVARPDAVKLGGTAVVADAREALGGLDKALGGHAVAPAYRDETRALTTEWNTVVDDACRLRGGPPTQAEIIGIVNELSGARDVVVCAAGSMPGDLHKLWRTRDPKGYHVEYGYSCMGYEIAGGLGVKMAAPDREVFVLVGDGSYLMMAQELVTAVAEGIKLVVVLVQNHGFASIGNLSESVGAARFGTRYRARTATGLDGDTLPVDLAANAASLGTDVLRAGDADGFRDALRTAIASSRTTVVHVETDPHAPAPDSEAWWDVPVAETSARDDTWRARARYEADKTTQRHHL</sequence>
<dbReference type="InterPro" id="IPR029061">
    <property type="entry name" value="THDP-binding"/>
</dbReference>
<evidence type="ECO:0000256" key="2">
    <source>
        <dbReference type="ARBA" id="ARBA00023052"/>
    </source>
</evidence>